<protein>
    <submittedName>
        <fullName evidence="1">Uncharacterized protein</fullName>
    </submittedName>
</protein>
<dbReference type="Proteomes" id="UP000011732">
    <property type="component" value="Unassembled WGS sequence"/>
</dbReference>
<dbReference type="PATRIC" id="fig|1284664.3.peg.4637"/>
<gene>
    <name evidence="1" type="ORF">H114_23127</name>
</gene>
<evidence type="ECO:0000313" key="1">
    <source>
        <dbReference type="EMBL" id="EMF26650.1"/>
    </source>
</evidence>
<dbReference type="AlphaFoldDB" id="M3DA42"/>
<organism evidence="1 2">
    <name type="scientific">Streptomyces gancidicus BKS 13-15</name>
    <dbReference type="NCBI Taxonomy" id="1284664"/>
    <lineage>
        <taxon>Bacteria</taxon>
        <taxon>Bacillati</taxon>
        <taxon>Actinomycetota</taxon>
        <taxon>Actinomycetes</taxon>
        <taxon>Kitasatosporales</taxon>
        <taxon>Streptomycetaceae</taxon>
        <taxon>Streptomyces</taxon>
        <taxon>Streptomyces pseudogriseolus group</taxon>
    </lineage>
</organism>
<sequence length="267" mass="28888">MSGTGPGRGSGRASCHHPHVPNISLPGYEGGPLVPGEAYLDEPLFWPVHLGASLRGEDAQRAAFGADWDAAMALHRRLLAPHEWPVFTVPLSSGHLIHAVYRNFVDEYGVDYLIHHPAWPEAETLAEVDGHFMGPGMSWPELLSTARPPATESCDAFDARRLLLLFPTLGDLCIPDDAAAVLSAALTALTVIENPDEVARMLLDNQGLWTSAHWRSRDGVRINDGGHSYRNPVNAFALPAERLREISDALGPKSDQRPGAHANSPAT</sequence>
<keyword evidence="2" id="KW-1185">Reference proteome</keyword>
<dbReference type="EMBL" id="AOHP01000102">
    <property type="protein sequence ID" value="EMF26650.1"/>
    <property type="molecule type" value="Genomic_DNA"/>
</dbReference>
<accession>M3DA42</accession>
<comment type="caution">
    <text evidence="1">The sequence shown here is derived from an EMBL/GenBank/DDBJ whole genome shotgun (WGS) entry which is preliminary data.</text>
</comment>
<proteinExistence type="predicted"/>
<reference evidence="1 2" key="1">
    <citation type="journal article" date="2013" name="Genome Announc.">
        <title>Draft Genome Sequence of Streptomyces gancidicus Strain BKS 13-15.</title>
        <authorList>
            <person name="Kumar S."/>
            <person name="Kaur N."/>
            <person name="Singh N.K."/>
            <person name="Raghava G.P."/>
            <person name="Mayilraj S."/>
        </authorList>
    </citation>
    <scope>NUCLEOTIDE SEQUENCE [LARGE SCALE GENOMIC DNA]</scope>
    <source>
        <strain evidence="1 2">BKS 13-15</strain>
    </source>
</reference>
<name>M3DA42_STREZ</name>
<evidence type="ECO:0000313" key="2">
    <source>
        <dbReference type="Proteomes" id="UP000011732"/>
    </source>
</evidence>